<comment type="cofactor">
    <cofactor evidence="1">
        <name>Zn(2+)</name>
        <dbReference type="ChEBI" id="CHEBI:29105"/>
    </cofactor>
</comment>
<dbReference type="InterPro" id="IPR003034">
    <property type="entry name" value="SAP_dom"/>
</dbReference>
<evidence type="ECO:0000259" key="10">
    <source>
        <dbReference type="PROSITE" id="PS50800"/>
    </source>
</evidence>
<reference evidence="11 12" key="1">
    <citation type="journal article" date="2024" name="Nat. Commun.">
        <title>Phylogenomics reveals the evolutionary origins of lichenization in chlorophyte algae.</title>
        <authorList>
            <person name="Puginier C."/>
            <person name="Libourel C."/>
            <person name="Otte J."/>
            <person name="Skaloud P."/>
            <person name="Haon M."/>
            <person name="Grisel S."/>
            <person name="Petersen M."/>
            <person name="Berrin J.G."/>
            <person name="Delaux P.M."/>
            <person name="Dal Grande F."/>
            <person name="Keller J."/>
        </authorList>
    </citation>
    <scope>NUCLEOTIDE SEQUENCE [LARGE SCALE GENOMIC DNA]</scope>
    <source>
        <strain evidence="11 12">SAG 216-7</strain>
    </source>
</reference>
<evidence type="ECO:0000256" key="4">
    <source>
        <dbReference type="ARBA" id="ARBA00022722"/>
    </source>
</evidence>
<keyword evidence="7" id="KW-0378">Hydrolase</keyword>
<proteinExistence type="inferred from homology"/>
<dbReference type="Gene3D" id="1.10.720.30">
    <property type="entry name" value="SAP domain"/>
    <property type="match status" value="1"/>
</dbReference>
<protein>
    <recommendedName>
        <fullName evidence="10">SAP domain-containing protein</fullName>
    </recommendedName>
</protein>
<dbReference type="InterPro" id="IPR001279">
    <property type="entry name" value="Metallo-B-lactamas"/>
</dbReference>
<keyword evidence="3" id="KW-0819">tRNA processing</keyword>
<dbReference type="SUPFAM" id="SSF68906">
    <property type="entry name" value="SAP domain"/>
    <property type="match status" value="1"/>
</dbReference>
<evidence type="ECO:0000256" key="2">
    <source>
        <dbReference type="ARBA" id="ARBA00011738"/>
    </source>
</evidence>
<evidence type="ECO:0000256" key="7">
    <source>
        <dbReference type="ARBA" id="ARBA00022801"/>
    </source>
</evidence>
<keyword evidence="6" id="KW-0255">Endonuclease</keyword>
<gene>
    <name evidence="11" type="ORF">WJX75_007693</name>
</gene>
<organism evidence="11 12">
    <name type="scientific">Coccomyxa subellipsoidea</name>
    <dbReference type="NCBI Taxonomy" id="248742"/>
    <lineage>
        <taxon>Eukaryota</taxon>
        <taxon>Viridiplantae</taxon>
        <taxon>Chlorophyta</taxon>
        <taxon>core chlorophytes</taxon>
        <taxon>Trebouxiophyceae</taxon>
        <taxon>Trebouxiophyceae incertae sedis</taxon>
        <taxon>Coccomyxaceae</taxon>
        <taxon>Coccomyxa</taxon>
    </lineage>
</organism>
<dbReference type="SUPFAM" id="SSF56281">
    <property type="entry name" value="Metallo-hydrolase/oxidoreductase"/>
    <property type="match status" value="1"/>
</dbReference>
<evidence type="ECO:0000313" key="12">
    <source>
        <dbReference type="Proteomes" id="UP001491310"/>
    </source>
</evidence>
<dbReference type="EMBL" id="JALJOT010000004">
    <property type="protein sequence ID" value="KAK9916040.1"/>
    <property type="molecule type" value="Genomic_DNA"/>
</dbReference>
<dbReference type="InterPro" id="IPR036866">
    <property type="entry name" value="RibonucZ/Hydroxyglut_hydro"/>
</dbReference>
<evidence type="ECO:0000256" key="9">
    <source>
        <dbReference type="SAM" id="MobiDB-lite"/>
    </source>
</evidence>
<dbReference type="CDD" id="cd07717">
    <property type="entry name" value="RNaseZ_ZiPD-like_MBL-fold"/>
    <property type="match status" value="1"/>
</dbReference>
<dbReference type="InterPro" id="IPR036361">
    <property type="entry name" value="SAP_dom_sf"/>
</dbReference>
<dbReference type="SMART" id="SM00849">
    <property type="entry name" value="Lactamase_B"/>
    <property type="match status" value="1"/>
</dbReference>
<feature type="region of interest" description="Disordered" evidence="9">
    <location>
        <begin position="505"/>
        <end position="534"/>
    </location>
</feature>
<name>A0ABR2YW75_9CHLO</name>
<dbReference type="PANTHER" id="PTHR46018">
    <property type="entry name" value="ZINC PHOSPHODIESTERASE ELAC PROTEIN 1"/>
    <property type="match status" value="1"/>
</dbReference>
<comment type="caution">
    <text evidence="11">The sequence shown here is derived from an EMBL/GenBank/DDBJ whole genome shotgun (WGS) entry which is preliminary data.</text>
</comment>
<dbReference type="HAMAP" id="MF_01818">
    <property type="entry name" value="RNase_Z_BN"/>
    <property type="match status" value="1"/>
</dbReference>
<dbReference type="Proteomes" id="UP001491310">
    <property type="component" value="Unassembled WGS sequence"/>
</dbReference>
<dbReference type="PANTHER" id="PTHR46018:SF2">
    <property type="entry name" value="ZINC PHOSPHODIESTERASE ELAC PROTEIN 1"/>
    <property type="match status" value="1"/>
</dbReference>
<dbReference type="Gene3D" id="3.60.15.10">
    <property type="entry name" value="Ribonuclease Z/Hydroxyacylglutathione hydrolase-like"/>
    <property type="match status" value="1"/>
</dbReference>
<accession>A0ABR2YW75</accession>
<evidence type="ECO:0000256" key="3">
    <source>
        <dbReference type="ARBA" id="ARBA00022694"/>
    </source>
</evidence>
<evidence type="ECO:0000256" key="5">
    <source>
        <dbReference type="ARBA" id="ARBA00022723"/>
    </source>
</evidence>
<keyword evidence="5" id="KW-0479">Metal-binding</keyword>
<feature type="domain" description="SAP" evidence="10">
    <location>
        <begin position="34"/>
        <end position="68"/>
    </location>
</feature>
<sequence length="534" mass="56873">MLRLWGSPAKRSVQHLLAACRLCERSRQAVAAAQTPASSSELREVLQERGLSTEGLKMDLVERMHAVLEEQGNEAAPSASGEPELAASILRTGHSDPSPAARLGVGDQVAAKTGMAVTWLGTSSGAPTLKRNVSCISLRLPNSTFLVDSGEGSCRQLETAGMDAARVKKLFITHMHGDHCFGVGGMLRAVSAAREGTPLADVPLTVYGPPGLHKLVTAALGFDDRPLSMALVAVELTVDPAKGHAPRPAGEISRGEEGRVMFATLAPDRTPDAEAALRRAPAQRRRNGRQMSVEHEVEVIEGLTWTIPCEDGITVTAAQLQHRVPCWGYVFQEAGVPPVPDQALMASAGVDEEAVREAMRQGPSAPVALPSGSSVPVRSLVRPPRRGRKVVLLGDTCNSRAILRVGQGADVLSHEATFTADMREKAHIAQHSTAPMAGAFARALGAQTLVLTHFSGRFLDWRGKTGAGEEDALPSDIQMLKRQAMTAFGSNNIYAAQDFYTHHVQLPAPGGAPRRSQASQGPVRQPQKQQRVVA</sequence>
<evidence type="ECO:0000256" key="8">
    <source>
        <dbReference type="ARBA" id="ARBA00022833"/>
    </source>
</evidence>
<keyword evidence="4" id="KW-0540">Nuclease</keyword>
<feature type="compositionally biased region" description="Low complexity" evidence="9">
    <location>
        <begin position="520"/>
        <end position="534"/>
    </location>
</feature>
<dbReference type="InterPro" id="IPR013471">
    <property type="entry name" value="RNase_Z/BN"/>
</dbReference>
<evidence type="ECO:0000256" key="6">
    <source>
        <dbReference type="ARBA" id="ARBA00022759"/>
    </source>
</evidence>
<evidence type="ECO:0000313" key="11">
    <source>
        <dbReference type="EMBL" id="KAK9916040.1"/>
    </source>
</evidence>
<comment type="subunit">
    <text evidence="2">Homodimer.</text>
</comment>
<keyword evidence="12" id="KW-1185">Reference proteome</keyword>
<dbReference type="Pfam" id="PF23023">
    <property type="entry name" value="Anti-Pycsar_Apyc1"/>
    <property type="match status" value="1"/>
</dbReference>
<evidence type="ECO:0000256" key="1">
    <source>
        <dbReference type="ARBA" id="ARBA00001947"/>
    </source>
</evidence>
<keyword evidence="8" id="KW-0862">Zinc</keyword>
<dbReference type="PROSITE" id="PS50800">
    <property type="entry name" value="SAP"/>
    <property type="match status" value="1"/>
</dbReference>